<sequence length="288" mass="31955">MLLLLLFTVPARSEAAVVDLLVPPSVLADMPAFLAGDDLFAVRDFDRPNSRRDLVDYVLLRQALRLGSDAPLEVRVHPWVSISYDRVLVTLADGEATLLSNTLWREDVSPEHPDLYVSSATMEKGEYTAGLYMHPENPKLTEVTDAAQIRSLTAVSSRQFVPDWQALEQLGLAALYSEVNWENMVRMVHRQRVDFMLIPFSRQADLSQAVLDVVLKPLPGFKVALEGSRGWVVSRQHPAGASAFQALEKGLAVLKAEGIVARAYRESGVINARVDDWVLANKPLSTRP</sequence>
<evidence type="ECO:0008006" key="3">
    <source>
        <dbReference type="Google" id="ProtNLM"/>
    </source>
</evidence>
<organism evidence="1 2">
    <name type="scientific">Gilvimarinus algae</name>
    <dbReference type="NCBI Taxonomy" id="3058037"/>
    <lineage>
        <taxon>Bacteria</taxon>
        <taxon>Pseudomonadati</taxon>
        <taxon>Pseudomonadota</taxon>
        <taxon>Gammaproteobacteria</taxon>
        <taxon>Cellvibrionales</taxon>
        <taxon>Cellvibrionaceae</taxon>
        <taxon>Gilvimarinus</taxon>
    </lineage>
</organism>
<proteinExistence type="predicted"/>
<reference evidence="1" key="1">
    <citation type="submission" date="2023-07" db="EMBL/GenBank/DDBJ databases">
        <title>Gilvimarinus algae sp. nov., isolated from the surface of Kelp.</title>
        <authorList>
            <person name="Sun Y.Y."/>
            <person name="Gong Y."/>
            <person name="Du Z.J."/>
        </authorList>
    </citation>
    <scope>NUCLEOTIDE SEQUENCE</scope>
    <source>
        <strain evidence="1">SDUM040014</strain>
    </source>
</reference>
<comment type="caution">
    <text evidence="1">The sequence shown here is derived from an EMBL/GenBank/DDBJ whole genome shotgun (WGS) entry which is preliminary data.</text>
</comment>
<evidence type="ECO:0000313" key="1">
    <source>
        <dbReference type="EMBL" id="MDO3380958.1"/>
    </source>
</evidence>
<evidence type="ECO:0000313" key="2">
    <source>
        <dbReference type="Proteomes" id="UP001168380"/>
    </source>
</evidence>
<dbReference type="EMBL" id="JAULRT010000032">
    <property type="protein sequence ID" value="MDO3380958.1"/>
    <property type="molecule type" value="Genomic_DNA"/>
</dbReference>
<accession>A0ABT8TAC5</accession>
<gene>
    <name evidence="1" type="ORF">QWI16_02155</name>
</gene>
<keyword evidence="2" id="KW-1185">Reference proteome</keyword>
<name>A0ABT8TAC5_9GAMM</name>
<protein>
    <recommendedName>
        <fullName evidence="3">Solute-binding protein family 3/N-terminal domain-containing protein</fullName>
    </recommendedName>
</protein>
<dbReference type="Proteomes" id="UP001168380">
    <property type="component" value="Unassembled WGS sequence"/>
</dbReference>
<dbReference type="RefSeq" id="WP_302711081.1">
    <property type="nucleotide sequence ID" value="NZ_JAULRT010000032.1"/>
</dbReference>